<dbReference type="OrthoDB" id="65716at2759"/>
<keyword evidence="6" id="KW-0804">Transcription</keyword>
<dbReference type="PROSITE" id="PS50048">
    <property type="entry name" value="ZN2_CY6_FUNGAL_2"/>
    <property type="match status" value="1"/>
</dbReference>
<evidence type="ECO:0000256" key="2">
    <source>
        <dbReference type="ARBA" id="ARBA00022723"/>
    </source>
</evidence>
<evidence type="ECO:0000259" key="9">
    <source>
        <dbReference type="PROSITE" id="PS50048"/>
    </source>
</evidence>
<evidence type="ECO:0000256" key="6">
    <source>
        <dbReference type="ARBA" id="ARBA00023163"/>
    </source>
</evidence>
<dbReference type="GO" id="GO:0000981">
    <property type="term" value="F:DNA-binding transcription factor activity, RNA polymerase II-specific"/>
    <property type="evidence" value="ECO:0007669"/>
    <property type="project" value="InterPro"/>
</dbReference>
<dbReference type="InterPro" id="IPR036864">
    <property type="entry name" value="Zn2-C6_fun-type_DNA-bd_sf"/>
</dbReference>
<dbReference type="CDD" id="cd00067">
    <property type="entry name" value="GAL4"/>
    <property type="match status" value="1"/>
</dbReference>
<comment type="subcellular location">
    <subcellularLocation>
        <location evidence="1">Nucleus</location>
    </subcellularLocation>
</comment>
<dbReference type="Pfam" id="PF24990">
    <property type="entry name" value="PAS_13"/>
    <property type="match status" value="1"/>
</dbReference>
<dbReference type="PANTHER" id="PTHR31986:SF7">
    <property type="entry name" value="REGULATOR OF DRUG SENSITIVITY 2"/>
    <property type="match status" value="1"/>
</dbReference>
<dbReference type="Pfam" id="PF00172">
    <property type="entry name" value="Zn_clus"/>
    <property type="match status" value="1"/>
</dbReference>
<dbReference type="InterPro" id="IPR001138">
    <property type="entry name" value="Zn2Cys6_DnaBD"/>
</dbReference>
<reference evidence="11" key="1">
    <citation type="journal article" date="2018" name="Nat. Microbiol.">
        <title>Leveraging single-cell genomics to expand the fungal tree of life.</title>
        <authorList>
            <person name="Ahrendt S.R."/>
            <person name="Quandt C.A."/>
            <person name="Ciobanu D."/>
            <person name="Clum A."/>
            <person name="Salamov A."/>
            <person name="Andreopoulos B."/>
            <person name="Cheng J.F."/>
            <person name="Woyke T."/>
            <person name="Pelin A."/>
            <person name="Henrissat B."/>
            <person name="Reynolds N.K."/>
            <person name="Benny G.L."/>
            <person name="Smith M.E."/>
            <person name="James T.Y."/>
            <person name="Grigoriev I.V."/>
        </authorList>
    </citation>
    <scope>NUCLEOTIDE SEQUENCE [LARGE SCALE GENOMIC DNA]</scope>
    <source>
        <strain evidence="11">ATCC 52028</strain>
    </source>
</reference>
<dbReference type="InterPro" id="IPR056751">
    <property type="entry name" value="PAS_13"/>
</dbReference>
<keyword evidence="2" id="KW-0479">Metal-binding</keyword>
<feature type="region of interest" description="Disordered" evidence="8">
    <location>
        <begin position="63"/>
        <end position="82"/>
    </location>
</feature>
<evidence type="ECO:0000313" key="11">
    <source>
        <dbReference type="Proteomes" id="UP000274922"/>
    </source>
</evidence>
<dbReference type="STRING" id="1555241.A0A4P9XBB3"/>
<evidence type="ECO:0000256" key="4">
    <source>
        <dbReference type="ARBA" id="ARBA00023015"/>
    </source>
</evidence>
<dbReference type="InterPro" id="IPR053045">
    <property type="entry name" value="Zinc_cluster_trans_reg"/>
</dbReference>
<evidence type="ECO:0000256" key="5">
    <source>
        <dbReference type="ARBA" id="ARBA00023125"/>
    </source>
</evidence>
<feature type="domain" description="Zn(2)-C6 fungal-type" evidence="9">
    <location>
        <begin position="30"/>
        <end position="59"/>
    </location>
</feature>
<dbReference type="SMART" id="SM00066">
    <property type="entry name" value="GAL4"/>
    <property type="match status" value="1"/>
</dbReference>
<keyword evidence="4" id="KW-0805">Transcription regulation</keyword>
<dbReference type="Gene3D" id="4.10.240.10">
    <property type="entry name" value="Zn(2)-C6 fungal-type DNA-binding domain"/>
    <property type="match status" value="1"/>
</dbReference>
<feature type="region of interest" description="Disordered" evidence="8">
    <location>
        <begin position="1"/>
        <end position="23"/>
    </location>
</feature>
<evidence type="ECO:0000313" key="10">
    <source>
        <dbReference type="EMBL" id="RKP02704.1"/>
    </source>
</evidence>
<dbReference type="GO" id="GO:0008270">
    <property type="term" value="F:zinc ion binding"/>
    <property type="evidence" value="ECO:0007669"/>
    <property type="project" value="InterPro"/>
</dbReference>
<sequence length="392" mass="44199">MNRSRPKKARRISSATSDPSASHTQAKPKACIFCRRSHMVCDHQRPCLRCIQRHIAHLCGDALDQPRSRHDPTPPMDPPISTGTIGVPTSVPPLATPQPALMIDQDFTPGGLDLLRQYTLAEGFPALARPFMPQQPELVLLNQAIASMTHQSQPMVTPDPTIDEERMGPTERFFITAADPEDARTNEERLAQIHRRKMEAGLMKPRDYVLSYARLRRWMDVHMTACSQQRILRVISQFRPAFRSVAQCLTEANLIMIEHLVEALLLDYDRLFAAVDTPACIWRRTGEICKANQAFAQLVRLTPAQLSSGQIAIYELFDESSAVNYFEQFGAIAFDTDQKAVMTTATLRHHPISGVETRCMFAFTIRRDPFHLPVLLCGTFIPVRDTHMTSGR</sequence>
<dbReference type="AlphaFoldDB" id="A0A4P9XBB3"/>
<keyword evidence="7" id="KW-0539">Nucleus</keyword>
<dbReference type="PROSITE" id="PS00463">
    <property type="entry name" value="ZN2_CY6_FUNGAL_1"/>
    <property type="match status" value="1"/>
</dbReference>
<evidence type="ECO:0000256" key="7">
    <source>
        <dbReference type="ARBA" id="ARBA00023242"/>
    </source>
</evidence>
<dbReference type="PANTHER" id="PTHR31986">
    <property type="entry name" value="REGULATOR OF DRUG SENSITIVITY 2"/>
    <property type="match status" value="1"/>
</dbReference>
<protein>
    <recommendedName>
        <fullName evidence="9">Zn(2)-C6 fungal-type domain-containing protein</fullName>
    </recommendedName>
</protein>
<dbReference type="Proteomes" id="UP000274922">
    <property type="component" value="Unassembled WGS sequence"/>
</dbReference>
<accession>A0A4P9XBB3</accession>
<organism evidence="10 11">
    <name type="scientific">Caulochytrium protostelioides</name>
    <dbReference type="NCBI Taxonomy" id="1555241"/>
    <lineage>
        <taxon>Eukaryota</taxon>
        <taxon>Fungi</taxon>
        <taxon>Fungi incertae sedis</taxon>
        <taxon>Chytridiomycota</taxon>
        <taxon>Chytridiomycota incertae sedis</taxon>
        <taxon>Chytridiomycetes</taxon>
        <taxon>Caulochytriales</taxon>
        <taxon>Caulochytriaceae</taxon>
        <taxon>Caulochytrium</taxon>
    </lineage>
</organism>
<feature type="compositionally biased region" description="Polar residues" evidence="8">
    <location>
        <begin position="13"/>
        <end position="23"/>
    </location>
</feature>
<keyword evidence="3" id="KW-0862">Zinc</keyword>
<evidence type="ECO:0000256" key="3">
    <source>
        <dbReference type="ARBA" id="ARBA00022833"/>
    </source>
</evidence>
<gene>
    <name evidence="10" type="ORF">CXG81DRAFT_10467</name>
</gene>
<evidence type="ECO:0000256" key="1">
    <source>
        <dbReference type="ARBA" id="ARBA00004123"/>
    </source>
</evidence>
<keyword evidence="11" id="KW-1185">Reference proteome</keyword>
<keyword evidence="5" id="KW-0238">DNA-binding</keyword>
<proteinExistence type="predicted"/>
<name>A0A4P9XBB3_9FUNG</name>
<dbReference type="GO" id="GO:0005634">
    <property type="term" value="C:nucleus"/>
    <property type="evidence" value="ECO:0007669"/>
    <property type="project" value="UniProtKB-SubCell"/>
</dbReference>
<dbReference type="SUPFAM" id="SSF57701">
    <property type="entry name" value="Zn2/Cys6 DNA-binding domain"/>
    <property type="match status" value="1"/>
</dbReference>
<evidence type="ECO:0000256" key="8">
    <source>
        <dbReference type="SAM" id="MobiDB-lite"/>
    </source>
</evidence>
<feature type="compositionally biased region" description="Basic residues" evidence="8">
    <location>
        <begin position="1"/>
        <end position="11"/>
    </location>
</feature>
<dbReference type="EMBL" id="ML014137">
    <property type="protein sequence ID" value="RKP02704.1"/>
    <property type="molecule type" value="Genomic_DNA"/>
</dbReference>
<dbReference type="GO" id="GO:0000977">
    <property type="term" value="F:RNA polymerase II transcription regulatory region sequence-specific DNA binding"/>
    <property type="evidence" value="ECO:0007669"/>
    <property type="project" value="TreeGrafter"/>
</dbReference>